<evidence type="ECO:0000256" key="1">
    <source>
        <dbReference type="SAM" id="Coils"/>
    </source>
</evidence>
<reference evidence="3 4" key="1">
    <citation type="journal article" date="2024" name="BMC Genomics">
        <title>De novo assembly and annotation of Popillia japonica's genome with initial clues to its potential as an invasive pest.</title>
        <authorList>
            <person name="Cucini C."/>
            <person name="Boschi S."/>
            <person name="Funari R."/>
            <person name="Cardaioli E."/>
            <person name="Iannotti N."/>
            <person name="Marturano G."/>
            <person name="Paoli F."/>
            <person name="Bruttini M."/>
            <person name="Carapelli A."/>
            <person name="Frati F."/>
            <person name="Nardi F."/>
        </authorList>
    </citation>
    <scope>NUCLEOTIDE SEQUENCE [LARGE SCALE GENOMIC DNA]</scope>
    <source>
        <strain evidence="3">DMR45628</strain>
    </source>
</reference>
<dbReference type="EMBL" id="JASPKY010000039">
    <property type="protein sequence ID" value="KAK9746489.1"/>
    <property type="molecule type" value="Genomic_DNA"/>
</dbReference>
<proteinExistence type="predicted"/>
<sequence length="462" mass="50749">MLTKRILFRKVLVRISLTLEDVDQTHSVSKSFGQNITDPDIYPILESVGPNISGSESDTRTYPALQIVPEQLHTFLEGVPQTYLASEEGVPQTYLASEGIQQKYSTSEGFDPNGDQEYSATEGDVHKDSYPSVLEPVDQKHPSADGVAQINPASIISPKYLVPEDVGQKYLVSENVDPTSASSEDVGQMPHTLDTTNQNYAASESVDLKSPSLKCIEEINLSLDAIAPRISGSKGTEQTNPASETADPSIPHSERFGQTYLTSKTFAPIYRSSGNVEPLAENVPPASETVDPKNLNLKHVSEEAGQKVSDLQDATPKISDSESVPDTATKEINFDDISLDNDAPTPIEENYFQALVTVKNIIRNLNEQNENADTNQSKQEIIIRNLNEQNENADTNQSKQEIKPENLDAINKVETENTSAPPVVPQRAKRDPNISMIPRLTKLNVSENKSGFPKINRVHLDI</sequence>
<keyword evidence="4" id="KW-1185">Reference proteome</keyword>
<feature type="region of interest" description="Disordered" evidence="2">
    <location>
        <begin position="303"/>
        <end position="324"/>
    </location>
</feature>
<name>A0AAW1MM61_POPJA</name>
<organism evidence="3 4">
    <name type="scientific">Popillia japonica</name>
    <name type="common">Japanese beetle</name>
    <dbReference type="NCBI Taxonomy" id="7064"/>
    <lineage>
        <taxon>Eukaryota</taxon>
        <taxon>Metazoa</taxon>
        <taxon>Ecdysozoa</taxon>
        <taxon>Arthropoda</taxon>
        <taxon>Hexapoda</taxon>
        <taxon>Insecta</taxon>
        <taxon>Pterygota</taxon>
        <taxon>Neoptera</taxon>
        <taxon>Endopterygota</taxon>
        <taxon>Coleoptera</taxon>
        <taxon>Polyphaga</taxon>
        <taxon>Scarabaeiformia</taxon>
        <taxon>Scarabaeidae</taxon>
        <taxon>Rutelinae</taxon>
        <taxon>Popillia</taxon>
    </lineage>
</organism>
<dbReference type="Proteomes" id="UP001458880">
    <property type="component" value="Unassembled WGS sequence"/>
</dbReference>
<dbReference type="AlphaFoldDB" id="A0AAW1MM61"/>
<feature type="coiled-coil region" evidence="1">
    <location>
        <begin position="355"/>
        <end position="403"/>
    </location>
</feature>
<comment type="caution">
    <text evidence="3">The sequence shown here is derived from an EMBL/GenBank/DDBJ whole genome shotgun (WGS) entry which is preliminary data.</text>
</comment>
<evidence type="ECO:0000313" key="4">
    <source>
        <dbReference type="Proteomes" id="UP001458880"/>
    </source>
</evidence>
<accession>A0AAW1MM61</accession>
<keyword evidence="1" id="KW-0175">Coiled coil</keyword>
<feature type="compositionally biased region" description="Polar residues" evidence="2">
    <location>
        <begin position="233"/>
        <end position="243"/>
    </location>
</feature>
<evidence type="ECO:0000313" key="3">
    <source>
        <dbReference type="EMBL" id="KAK9746489.1"/>
    </source>
</evidence>
<feature type="region of interest" description="Disordered" evidence="2">
    <location>
        <begin position="105"/>
        <end position="126"/>
    </location>
</feature>
<evidence type="ECO:0000256" key="2">
    <source>
        <dbReference type="SAM" id="MobiDB-lite"/>
    </source>
</evidence>
<protein>
    <submittedName>
        <fullName evidence="3">Uncharacterized protein</fullName>
    </submittedName>
</protein>
<feature type="region of interest" description="Disordered" evidence="2">
    <location>
        <begin position="230"/>
        <end position="254"/>
    </location>
</feature>
<gene>
    <name evidence="3" type="ORF">QE152_g6050</name>
</gene>